<dbReference type="Gene3D" id="2.60.40.790">
    <property type="match status" value="1"/>
</dbReference>
<proteinExistence type="inferred from homology"/>
<dbReference type="CDD" id="cd06464">
    <property type="entry name" value="ACD_sHsps-like"/>
    <property type="match status" value="1"/>
</dbReference>
<reference evidence="5" key="1">
    <citation type="submission" date="2015-10" db="EMBL/GenBank/DDBJ databases">
        <title>Niche specialization of a soil ammonia-oxidizing archaeon, Candidatus Nitrosocosmicus oleophilus.</title>
        <authorList>
            <person name="Jung M.-Y."/>
            <person name="Rhee S.-K."/>
        </authorList>
    </citation>
    <scope>NUCLEOTIDE SEQUENCE [LARGE SCALE GENOMIC DNA]</scope>
    <source>
        <strain evidence="5">MY3</strain>
    </source>
</reference>
<evidence type="ECO:0000313" key="4">
    <source>
        <dbReference type="EMBL" id="ALI35903.1"/>
    </source>
</evidence>
<gene>
    <name evidence="4" type="ORF">NMY3_01700</name>
</gene>
<protein>
    <submittedName>
        <fullName evidence="4">Hsp20/alpha crystallin family protein</fullName>
    </submittedName>
</protein>
<name>A0A654LZY6_9ARCH</name>
<dbReference type="EMBL" id="CP012850">
    <property type="protein sequence ID" value="ALI35903.1"/>
    <property type="molecule type" value="Genomic_DNA"/>
</dbReference>
<evidence type="ECO:0000256" key="2">
    <source>
        <dbReference type="RuleBase" id="RU003616"/>
    </source>
</evidence>
<keyword evidence="5" id="KW-1185">Reference proteome</keyword>
<dbReference type="SUPFAM" id="SSF49764">
    <property type="entry name" value="HSP20-like chaperones"/>
    <property type="match status" value="1"/>
</dbReference>
<feature type="domain" description="SHSP" evidence="3">
    <location>
        <begin position="125"/>
        <end position="222"/>
    </location>
</feature>
<evidence type="ECO:0000256" key="1">
    <source>
        <dbReference type="PROSITE-ProRule" id="PRU00285"/>
    </source>
</evidence>
<dbReference type="InterPro" id="IPR008978">
    <property type="entry name" value="HSP20-like_chaperone"/>
</dbReference>
<dbReference type="Proteomes" id="UP000058925">
    <property type="component" value="Chromosome"/>
</dbReference>
<accession>A0A654LZY6</accession>
<dbReference type="PROSITE" id="PS01031">
    <property type="entry name" value="SHSP"/>
    <property type="match status" value="1"/>
</dbReference>
<organism evidence="4 5">
    <name type="scientific">Candidatus Nitrosocosmicus oleophilus</name>
    <dbReference type="NCBI Taxonomy" id="1353260"/>
    <lineage>
        <taxon>Archaea</taxon>
        <taxon>Nitrososphaerota</taxon>
        <taxon>Nitrososphaeria</taxon>
        <taxon>Nitrososphaerales</taxon>
        <taxon>Nitrososphaeraceae</taxon>
        <taxon>Candidatus Nitrosocosmicus</taxon>
    </lineage>
</organism>
<evidence type="ECO:0000259" key="3">
    <source>
        <dbReference type="PROSITE" id="PS01031"/>
    </source>
</evidence>
<dbReference type="Pfam" id="PF00011">
    <property type="entry name" value="HSP20"/>
    <property type="match status" value="1"/>
</dbReference>
<dbReference type="NCBIfam" id="NF041800">
    <property type="entry name" value="Hsp20"/>
    <property type="match status" value="1"/>
</dbReference>
<sequence length="222" mass="25058">MGSIMSSRDFNPFDWYRNFFGRHTNKNRGGFFDDYFAGFEEMQEEMERIFKQFNNIQSNAPKELVREYQAPDGTKVREVGPIVYGYSMTIGPDGKPHIRQFGNVKNLAGGSNKQEINITGLAAGPTLTAEREPLADLNTTEKEIKVIVEMPGIKKEDIKINATEGMVEIATTGSQRKYHKTVEIPLEADIDSARSNYTNGILEVVFNKKENVKPKGKEVKVE</sequence>
<dbReference type="InterPro" id="IPR002068">
    <property type="entry name" value="A-crystallin/Hsp20_dom"/>
</dbReference>
<dbReference type="AlphaFoldDB" id="A0A654LZY6"/>
<comment type="similarity">
    <text evidence="1 2">Belongs to the small heat shock protein (HSP20) family.</text>
</comment>
<dbReference type="KEGG" id="taa:NMY3_01700"/>
<evidence type="ECO:0000313" key="5">
    <source>
        <dbReference type="Proteomes" id="UP000058925"/>
    </source>
</evidence>